<dbReference type="PANTHER" id="PTHR43649">
    <property type="entry name" value="ARABINOSE-BINDING PROTEIN-RELATED"/>
    <property type="match status" value="1"/>
</dbReference>
<evidence type="ECO:0000256" key="5">
    <source>
        <dbReference type="SAM" id="SignalP"/>
    </source>
</evidence>
<comment type="subcellular location">
    <subcellularLocation>
        <location evidence="1">Cell envelope</location>
    </subcellularLocation>
</comment>
<dbReference type="PROSITE" id="PS51257">
    <property type="entry name" value="PROKAR_LIPOPROTEIN"/>
    <property type="match status" value="1"/>
</dbReference>
<accession>A0A1H1U3I8</accession>
<organism evidence="6 7">
    <name type="scientific">Microlunatus soli</name>
    <dbReference type="NCBI Taxonomy" id="630515"/>
    <lineage>
        <taxon>Bacteria</taxon>
        <taxon>Bacillati</taxon>
        <taxon>Actinomycetota</taxon>
        <taxon>Actinomycetes</taxon>
        <taxon>Propionibacteriales</taxon>
        <taxon>Propionibacteriaceae</taxon>
        <taxon>Microlunatus</taxon>
    </lineage>
</organism>
<comment type="similarity">
    <text evidence="2">Belongs to the bacterial solute-binding protein 1 family.</text>
</comment>
<dbReference type="RefSeq" id="WP_091525426.1">
    <property type="nucleotide sequence ID" value="NZ_LT629772.1"/>
</dbReference>
<dbReference type="Pfam" id="PF01547">
    <property type="entry name" value="SBP_bac_1"/>
    <property type="match status" value="1"/>
</dbReference>
<evidence type="ECO:0000256" key="1">
    <source>
        <dbReference type="ARBA" id="ARBA00004196"/>
    </source>
</evidence>
<evidence type="ECO:0000256" key="2">
    <source>
        <dbReference type="ARBA" id="ARBA00008520"/>
    </source>
</evidence>
<dbReference type="Gene3D" id="3.40.190.10">
    <property type="entry name" value="Periplasmic binding protein-like II"/>
    <property type="match status" value="2"/>
</dbReference>
<evidence type="ECO:0000313" key="6">
    <source>
        <dbReference type="EMBL" id="SDS66987.1"/>
    </source>
</evidence>
<keyword evidence="7" id="KW-1185">Reference proteome</keyword>
<dbReference type="GO" id="GO:0030313">
    <property type="term" value="C:cell envelope"/>
    <property type="evidence" value="ECO:0007669"/>
    <property type="project" value="UniProtKB-SubCell"/>
</dbReference>
<feature type="chain" id="PRO_5038346839" evidence="5">
    <location>
        <begin position="31"/>
        <end position="468"/>
    </location>
</feature>
<dbReference type="OrthoDB" id="8663148at2"/>
<gene>
    <name evidence="6" type="ORF">SAMN04489812_2624</name>
</gene>
<dbReference type="AlphaFoldDB" id="A0A1H1U3I8"/>
<dbReference type="STRING" id="630515.SAMN04489812_2624"/>
<dbReference type="InterPro" id="IPR022386">
    <property type="entry name" value="Chitin_NgcE"/>
</dbReference>
<evidence type="ECO:0000256" key="4">
    <source>
        <dbReference type="ARBA" id="ARBA00022729"/>
    </source>
</evidence>
<name>A0A1H1U3I8_9ACTN</name>
<dbReference type="InterPro" id="IPR050490">
    <property type="entry name" value="Bact_solute-bd_prot1"/>
</dbReference>
<protein>
    <submittedName>
        <fullName evidence="6">Carbohydrate ABC transporter substrate-binding protein, CUT1 family</fullName>
    </submittedName>
</protein>
<keyword evidence="4 5" id="KW-0732">Signal</keyword>
<evidence type="ECO:0000313" key="7">
    <source>
        <dbReference type="Proteomes" id="UP000199103"/>
    </source>
</evidence>
<dbReference type="SUPFAM" id="SSF53850">
    <property type="entry name" value="Periplasmic binding protein-like II"/>
    <property type="match status" value="1"/>
</dbReference>
<dbReference type="NCBIfam" id="TIGR03851">
    <property type="entry name" value="chitin_NgcE"/>
    <property type="match status" value="1"/>
</dbReference>
<dbReference type="Proteomes" id="UP000199103">
    <property type="component" value="Chromosome I"/>
</dbReference>
<proteinExistence type="inferred from homology"/>
<sequence>MTETRTLGRRTLLRGSLAAAVAVPFGGVLAGCATAGGGGPKQETGEKSGDNPFGVPDASAIDAVIFNGGYGYDYVQFAADQVKKKFPKLKPKVSPSTQISQELQPRFAGGDPPDLIDNSGAGAITFTSIQDQLEELTDVVNANNYEGKKIADTLYPGTIEAGTYGGKLLQLNYVLSVFGIWYSASLFKQYGWTTPATWDEVLDLGAKAKAKKKYLFVWGKEAATYYQTLAMDSAVKEAGDDFRLPLENLKPKSWSHPAIQKVFTALETAVKKGYFKPGGSGTQFTAAQAQWSNAQDAVLYPSGSWIENEMKDQTKEGFEMTGFNTPDVSANGALPSEALHSTAGEGFLVPTKGKNPAGGKEILRAMLSKEAAANFAKTKLAPTVVKDTLPEDAFGSTALKSQVKLLEAAGKNTFRFTTIGTYGMNTDQLVVWNSFLSGKIDAKGLTSGLQKIMDKVAADDSVKKTEAK</sequence>
<dbReference type="PANTHER" id="PTHR43649:SF31">
    <property type="entry name" value="SN-GLYCEROL-3-PHOSPHATE-BINDING PERIPLASMIC PROTEIN UGPB"/>
    <property type="match status" value="1"/>
</dbReference>
<dbReference type="InterPro" id="IPR006311">
    <property type="entry name" value="TAT_signal"/>
</dbReference>
<dbReference type="InterPro" id="IPR006059">
    <property type="entry name" value="SBP"/>
</dbReference>
<keyword evidence="3" id="KW-0813">Transport</keyword>
<dbReference type="PROSITE" id="PS51318">
    <property type="entry name" value="TAT"/>
    <property type="match status" value="1"/>
</dbReference>
<dbReference type="EMBL" id="LT629772">
    <property type="protein sequence ID" value="SDS66987.1"/>
    <property type="molecule type" value="Genomic_DNA"/>
</dbReference>
<evidence type="ECO:0000256" key="3">
    <source>
        <dbReference type="ARBA" id="ARBA00022448"/>
    </source>
</evidence>
<reference evidence="6 7" key="1">
    <citation type="submission" date="2016-10" db="EMBL/GenBank/DDBJ databases">
        <authorList>
            <person name="de Groot N.N."/>
        </authorList>
    </citation>
    <scope>NUCLEOTIDE SEQUENCE [LARGE SCALE GENOMIC DNA]</scope>
    <source>
        <strain evidence="6 7">DSM 21800</strain>
    </source>
</reference>
<feature type="signal peptide" evidence="5">
    <location>
        <begin position="1"/>
        <end position="30"/>
    </location>
</feature>